<sequence>MVYLSQASINVIFSILQEFALQQVECNANCAVHFTLFESTSSNKKVTLHQTDYYVPKLNNELPPSLRTTSTGVQCSIDVNINTVLRGHSYHDYGFLYIMLQLGQFCNSKLPWPNMGDNTSMIRPEVLEDEFANKTFFTDGVSSMFITRFWNHLHVSMLPSDHKNWYTVPLRLTINFFDQCSGFYRWYDPVETVITSQYTHDFFNKTDEKFALCFQTMDGTNYTQGFDLEDIDLLMEHKYKSNIANIRSKHPDLAFTVVAQYQYDGADDKDDEEIVEFCEYFILDYEYVELMVIFVVAVLIYLTGLCLVSFMCRLTINRMYQKLRERMRLVEKETILTRKQSKNAKYSRTGTTTPTAKEPTSDRDNEDPSRRTNYTLESKYQDPETAYSRATTMGSNETRTRQTMMGSNETRTRPTTMGQTTMGYDTRPTTTVG</sequence>
<feature type="compositionally biased region" description="Low complexity" evidence="1">
    <location>
        <begin position="349"/>
        <end position="358"/>
    </location>
</feature>
<protein>
    <submittedName>
        <fullName evidence="3">Uncharacterized protein</fullName>
    </submittedName>
</protein>
<evidence type="ECO:0000256" key="1">
    <source>
        <dbReference type="SAM" id="MobiDB-lite"/>
    </source>
</evidence>
<keyword evidence="4" id="KW-1185">Reference proteome</keyword>
<evidence type="ECO:0000256" key="2">
    <source>
        <dbReference type="SAM" id="Phobius"/>
    </source>
</evidence>
<dbReference type="EMBL" id="CAJFDH010000006">
    <property type="protein sequence ID" value="CAD5230453.1"/>
    <property type="molecule type" value="Genomic_DNA"/>
</dbReference>
<dbReference type="EMBL" id="CAJFCW020000006">
    <property type="protein sequence ID" value="CAG9127762.1"/>
    <property type="molecule type" value="Genomic_DNA"/>
</dbReference>
<feature type="transmembrane region" description="Helical" evidence="2">
    <location>
        <begin position="290"/>
        <end position="316"/>
    </location>
</feature>
<keyword evidence="2" id="KW-0472">Membrane</keyword>
<evidence type="ECO:0000313" key="3">
    <source>
        <dbReference type="EMBL" id="CAD5230453.1"/>
    </source>
</evidence>
<keyword evidence="2" id="KW-1133">Transmembrane helix</keyword>
<feature type="compositionally biased region" description="Basic and acidic residues" evidence="1">
    <location>
        <begin position="359"/>
        <end position="370"/>
    </location>
</feature>
<comment type="caution">
    <text evidence="3">The sequence shown here is derived from an EMBL/GenBank/DDBJ whole genome shotgun (WGS) entry which is preliminary data.</text>
</comment>
<gene>
    <name evidence="3" type="ORF">BOKJ2_LOCUS14143</name>
</gene>
<dbReference type="Proteomes" id="UP000614601">
    <property type="component" value="Unassembled WGS sequence"/>
</dbReference>
<dbReference type="Proteomes" id="UP000783686">
    <property type="component" value="Unassembled WGS sequence"/>
</dbReference>
<feature type="region of interest" description="Disordered" evidence="1">
    <location>
        <begin position="340"/>
        <end position="433"/>
    </location>
</feature>
<reference evidence="3" key="1">
    <citation type="submission" date="2020-09" db="EMBL/GenBank/DDBJ databases">
        <authorList>
            <person name="Kikuchi T."/>
        </authorList>
    </citation>
    <scope>NUCLEOTIDE SEQUENCE</scope>
    <source>
        <strain evidence="3">SH1</strain>
    </source>
</reference>
<evidence type="ECO:0000313" key="4">
    <source>
        <dbReference type="Proteomes" id="UP000614601"/>
    </source>
</evidence>
<dbReference type="AlphaFoldDB" id="A0A811LTT3"/>
<feature type="compositionally biased region" description="Polar residues" evidence="1">
    <location>
        <begin position="388"/>
        <end position="409"/>
    </location>
</feature>
<accession>A0A811LTT3</accession>
<keyword evidence="2" id="KW-0812">Transmembrane</keyword>
<feature type="compositionally biased region" description="Low complexity" evidence="1">
    <location>
        <begin position="413"/>
        <end position="423"/>
    </location>
</feature>
<proteinExistence type="predicted"/>
<name>A0A811LTT3_9BILA</name>
<organism evidence="3 4">
    <name type="scientific">Bursaphelenchus okinawaensis</name>
    <dbReference type="NCBI Taxonomy" id="465554"/>
    <lineage>
        <taxon>Eukaryota</taxon>
        <taxon>Metazoa</taxon>
        <taxon>Ecdysozoa</taxon>
        <taxon>Nematoda</taxon>
        <taxon>Chromadorea</taxon>
        <taxon>Rhabditida</taxon>
        <taxon>Tylenchina</taxon>
        <taxon>Tylenchomorpha</taxon>
        <taxon>Aphelenchoidea</taxon>
        <taxon>Aphelenchoididae</taxon>
        <taxon>Bursaphelenchus</taxon>
    </lineage>
</organism>